<dbReference type="Proteomes" id="UP000498740">
    <property type="component" value="Unassembled WGS sequence"/>
</dbReference>
<proteinExistence type="predicted"/>
<protein>
    <submittedName>
        <fullName evidence="1">Uncharacterized protein</fullName>
    </submittedName>
</protein>
<comment type="caution">
    <text evidence="1">The sequence shown here is derived from an EMBL/GenBank/DDBJ whole genome shotgun (WGS) entry which is preliminary data.</text>
</comment>
<sequence>MITNRDANHVLALQVGDSADSPPEIHTDVAVEECIEIVAKADEATAAKMRTTEARFAEIEKLVGDPDKVVEFYELQAAGARRDEVLTRKLQNIPHEEQQKLVDAWHLVGDVGSMICYHGYSWSGRGVFFTGTWPNFNWFPYDCNDAASSVKAWGPNVLCEHSWYRGRRFYAIGTYQEFRDLREFGFDNLASSYAPVA</sequence>
<reference evidence="1 2" key="1">
    <citation type="submission" date="2020-05" db="EMBL/GenBank/DDBJ databases">
        <title>Whole genome shotgun sequence of Streptomyces microflavus NBRC 13062.</title>
        <authorList>
            <person name="Komaki H."/>
            <person name="Tamura T."/>
        </authorList>
    </citation>
    <scope>NUCLEOTIDE SEQUENCE [LARGE SCALE GENOMIC DNA]</scope>
    <source>
        <strain evidence="1 2">NBRC 13062</strain>
    </source>
</reference>
<dbReference type="Gene3D" id="2.60.20.10">
    <property type="entry name" value="Crystallins"/>
    <property type="match status" value="1"/>
</dbReference>
<organism evidence="1 2">
    <name type="scientific">Streptomyces microflavus</name>
    <name type="common">Streptomyces lipmanii</name>
    <dbReference type="NCBI Taxonomy" id="1919"/>
    <lineage>
        <taxon>Bacteria</taxon>
        <taxon>Bacillati</taxon>
        <taxon>Actinomycetota</taxon>
        <taxon>Actinomycetes</taxon>
        <taxon>Kitasatosporales</taxon>
        <taxon>Streptomycetaceae</taxon>
        <taxon>Streptomyces</taxon>
    </lineage>
</organism>
<evidence type="ECO:0000313" key="2">
    <source>
        <dbReference type="Proteomes" id="UP000498740"/>
    </source>
</evidence>
<gene>
    <name evidence="1" type="ORF">Smic_54070</name>
</gene>
<dbReference type="EMBL" id="BLWD01000001">
    <property type="protein sequence ID" value="GFN06851.1"/>
    <property type="molecule type" value="Genomic_DNA"/>
</dbReference>
<dbReference type="AlphaFoldDB" id="A0A7J0CWD4"/>
<dbReference type="SUPFAM" id="SSF49695">
    <property type="entry name" value="gamma-Crystallin-like"/>
    <property type="match status" value="1"/>
</dbReference>
<dbReference type="RefSeq" id="WP_032757767.1">
    <property type="nucleotide sequence ID" value="NZ_BMUG01000009.1"/>
</dbReference>
<dbReference type="InterPro" id="IPR011024">
    <property type="entry name" value="G_crystallin-like"/>
</dbReference>
<evidence type="ECO:0000313" key="1">
    <source>
        <dbReference type="EMBL" id="GFN06851.1"/>
    </source>
</evidence>
<name>A0A7J0CWD4_STRMI</name>
<accession>A0A7J0CWD4</accession>